<evidence type="ECO:0000256" key="3">
    <source>
        <dbReference type="ARBA" id="ARBA00023004"/>
    </source>
</evidence>
<evidence type="ECO:0000313" key="7">
    <source>
        <dbReference type="Proteomes" id="UP001551695"/>
    </source>
</evidence>
<dbReference type="Pfam" id="PF00149">
    <property type="entry name" value="Metallophos"/>
    <property type="match status" value="1"/>
</dbReference>
<keyword evidence="1" id="KW-0479">Metal-binding</keyword>
<dbReference type="Gene3D" id="3.60.21.10">
    <property type="match status" value="1"/>
</dbReference>
<evidence type="ECO:0000256" key="1">
    <source>
        <dbReference type="ARBA" id="ARBA00022723"/>
    </source>
</evidence>
<sequence length="295" mass="31126">MSTRNGGPAGHLGHTDTITVVQLTDTHLRAEGELVHGSIDTHANLLAVLDRLAVARRPVDAIVLSGDLADNGAPQAYRRLRAAVEPVADALGARIVYVMGNHDERSAFGEELLGRTVDPDLPLDSVVDVAGLRIIALDSTIPGHHHGRLSEQQLAWLAEVLSTPAPRGTLLALHHPPVPSPIPGPDFLRLEHPDLLASALAGSDVGMIVCGHNHLTGAAALAGIPVWVAPALSYRIDTLAPQGRHRGVVGFGFTRIDVLESGMVATAVEATAAATVYDRPEQEVLDQLAALAERR</sequence>
<evidence type="ECO:0000313" key="6">
    <source>
        <dbReference type="EMBL" id="MEV0707067.1"/>
    </source>
</evidence>
<evidence type="ECO:0000256" key="4">
    <source>
        <dbReference type="ARBA" id="ARBA00025742"/>
    </source>
</evidence>
<name>A0ABV3FNS5_9NOCA</name>
<proteinExistence type="inferred from homology"/>
<keyword evidence="2" id="KW-0378">Hydrolase</keyword>
<accession>A0ABV3FNS5</accession>
<protein>
    <submittedName>
        <fullName evidence="6">Metallophosphoesterase</fullName>
    </submittedName>
</protein>
<dbReference type="RefSeq" id="WP_357780618.1">
    <property type="nucleotide sequence ID" value="NZ_JBFAKC010000002.1"/>
</dbReference>
<evidence type="ECO:0000259" key="5">
    <source>
        <dbReference type="Pfam" id="PF00149"/>
    </source>
</evidence>
<organism evidence="6 7">
    <name type="scientific">Nocardia aurea</name>
    <dbReference type="NCBI Taxonomy" id="2144174"/>
    <lineage>
        <taxon>Bacteria</taxon>
        <taxon>Bacillati</taxon>
        <taxon>Actinomycetota</taxon>
        <taxon>Actinomycetes</taxon>
        <taxon>Mycobacteriales</taxon>
        <taxon>Nocardiaceae</taxon>
        <taxon>Nocardia</taxon>
    </lineage>
</organism>
<comment type="caution">
    <text evidence="6">The sequence shown here is derived from an EMBL/GenBank/DDBJ whole genome shotgun (WGS) entry which is preliminary data.</text>
</comment>
<dbReference type="InterPro" id="IPR050884">
    <property type="entry name" value="CNP_phosphodiesterase-III"/>
</dbReference>
<dbReference type="EMBL" id="JBFAKC010000002">
    <property type="protein sequence ID" value="MEV0707067.1"/>
    <property type="molecule type" value="Genomic_DNA"/>
</dbReference>
<dbReference type="InterPro" id="IPR004843">
    <property type="entry name" value="Calcineurin-like_PHP"/>
</dbReference>
<gene>
    <name evidence="6" type="ORF">AB0I48_05825</name>
</gene>
<comment type="similarity">
    <text evidence="4">Belongs to the cyclic nucleotide phosphodiesterase class-III family.</text>
</comment>
<keyword evidence="7" id="KW-1185">Reference proteome</keyword>
<feature type="domain" description="Calcineurin-like phosphoesterase" evidence="5">
    <location>
        <begin position="19"/>
        <end position="214"/>
    </location>
</feature>
<evidence type="ECO:0000256" key="2">
    <source>
        <dbReference type="ARBA" id="ARBA00022801"/>
    </source>
</evidence>
<keyword evidence="3" id="KW-0408">Iron</keyword>
<reference evidence="6 7" key="1">
    <citation type="submission" date="2024-06" db="EMBL/GenBank/DDBJ databases">
        <title>The Natural Products Discovery Center: Release of the First 8490 Sequenced Strains for Exploring Actinobacteria Biosynthetic Diversity.</title>
        <authorList>
            <person name="Kalkreuter E."/>
            <person name="Kautsar S.A."/>
            <person name="Yang D."/>
            <person name="Bader C.D."/>
            <person name="Teijaro C.N."/>
            <person name="Fluegel L."/>
            <person name="Davis C.M."/>
            <person name="Simpson J.R."/>
            <person name="Lauterbach L."/>
            <person name="Steele A.D."/>
            <person name="Gui C."/>
            <person name="Meng S."/>
            <person name="Li G."/>
            <person name="Viehrig K."/>
            <person name="Ye F."/>
            <person name="Su P."/>
            <person name="Kiefer A.F."/>
            <person name="Nichols A."/>
            <person name="Cepeda A.J."/>
            <person name="Yan W."/>
            <person name="Fan B."/>
            <person name="Jiang Y."/>
            <person name="Adhikari A."/>
            <person name="Zheng C.-J."/>
            <person name="Schuster L."/>
            <person name="Cowan T.M."/>
            <person name="Smanski M.J."/>
            <person name="Chevrette M.G."/>
            <person name="De Carvalho L.P.S."/>
            <person name="Shen B."/>
        </authorList>
    </citation>
    <scope>NUCLEOTIDE SEQUENCE [LARGE SCALE GENOMIC DNA]</scope>
    <source>
        <strain evidence="6 7">NPDC050403</strain>
    </source>
</reference>
<dbReference type="Proteomes" id="UP001551695">
    <property type="component" value="Unassembled WGS sequence"/>
</dbReference>
<dbReference type="PANTHER" id="PTHR42988">
    <property type="entry name" value="PHOSPHOHYDROLASE"/>
    <property type="match status" value="1"/>
</dbReference>
<dbReference type="InterPro" id="IPR029052">
    <property type="entry name" value="Metallo-depent_PP-like"/>
</dbReference>
<dbReference type="SUPFAM" id="SSF56300">
    <property type="entry name" value="Metallo-dependent phosphatases"/>
    <property type="match status" value="1"/>
</dbReference>
<dbReference type="PANTHER" id="PTHR42988:SF2">
    <property type="entry name" value="CYCLIC NUCLEOTIDE PHOSPHODIESTERASE CBUA0032-RELATED"/>
    <property type="match status" value="1"/>
</dbReference>